<dbReference type="RefSeq" id="WP_012080881.1">
    <property type="nucleotide sequence ID" value="NZ_JBHTCC010000002.1"/>
</dbReference>
<organism evidence="1 2">
    <name type="scientific">Herminiimonas aquatilis</name>
    <dbReference type="NCBI Taxonomy" id="345342"/>
    <lineage>
        <taxon>Bacteria</taxon>
        <taxon>Pseudomonadati</taxon>
        <taxon>Pseudomonadota</taxon>
        <taxon>Betaproteobacteria</taxon>
        <taxon>Burkholderiales</taxon>
        <taxon>Oxalobacteraceae</taxon>
        <taxon>Herminiimonas</taxon>
    </lineage>
</organism>
<proteinExistence type="predicted"/>
<evidence type="ECO:0000313" key="1">
    <source>
        <dbReference type="EMBL" id="MFC7299234.1"/>
    </source>
</evidence>
<name>A0ABW2J6T8_9BURK</name>
<reference evidence="2" key="1">
    <citation type="journal article" date="2019" name="Int. J. Syst. Evol. Microbiol.">
        <title>The Global Catalogue of Microorganisms (GCM) 10K type strain sequencing project: providing services to taxonomists for standard genome sequencing and annotation.</title>
        <authorList>
            <consortium name="The Broad Institute Genomics Platform"/>
            <consortium name="The Broad Institute Genome Sequencing Center for Infectious Disease"/>
            <person name="Wu L."/>
            <person name="Ma J."/>
        </authorList>
    </citation>
    <scope>NUCLEOTIDE SEQUENCE [LARGE SCALE GENOMIC DNA]</scope>
    <source>
        <strain evidence="2">CCUG 36956</strain>
    </source>
</reference>
<sequence>MEIKMTPNAEIQDLKTRMHVEHGPLLQGSALYRALGYNTYAAFHRARQRGDIGVHIFPIAGRRGIFALTEEVANWIIKQAGIVEDGAVADSQEKEKEQSAPHA</sequence>
<evidence type="ECO:0000313" key="2">
    <source>
        <dbReference type="Proteomes" id="UP001596379"/>
    </source>
</evidence>
<keyword evidence="2" id="KW-1185">Reference proteome</keyword>
<dbReference type="Proteomes" id="UP001596379">
    <property type="component" value="Unassembled WGS sequence"/>
</dbReference>
<dbReference type="EMBL" id="JBHTCC010000002">
    <property type="protein sequence ID" value="MFC7299234.1"/>
    <property type="molecule type" value="Genomic_DNA"/>
</dbReference>
<accession>A0ABW2J6T8</accession>
<comment type="caution">
    <text evidence="1">The sequence shown here is derived from an EMBL/GenBank/DDBJ whole genome shotgun (WGS) entry which is preliminary data.</text>
</comment>
<gene>
    <name evidence="1" type="ORF">ACFQO0_12375</name>
</gene>
<protein>
    <submittedName>
        <fullName evidence="1">Uncharacterized protein</fullName>
    </submittedName>
</protein>